<feature type="compositionally biased region" description="Basic and acidic residues" evidence="13">
    <location>
        <begin position="582"/>
        <end position="594"/>
    </location>
</feature>
<dbReference type="GO" id="GO:0005874">
    <property type="term" value="C:microtubule"/>
    <property type="evidence" value="ECO:0007669"/>
    <property type="project" value="TreeGrafter"/>
</dbReference>
<evidence type="ECO:0000256" key="5">
    <source>
        <dbReference type="ARBA" id="ARBA00022794"/>
    </source>
</evidence>
<feature type="compositionally biased region" description="Basic and acidic residues" evidence="13">
    <location>
        <begin position="331"/>
        <end position="342"/>
    </location>
</feature>
<dbReference type="GO" id="GO:0060091">
    <property type="term" value="C:kinocilium"/>
    <property type="evidence" value="ECO:0007669"/>
    <property type="project" value="UniProtKB-SubCell"/>
</dbReference>
<dbReference type="GO" id="GO:0060271">
    <property type="term" value="P:cilium assembly"/>
    <property type="evidence" value="ECO:0007669"/>
    <property type="project" value="TreeGrafter"/>
</dbReference>
<evidence type="ECO:0000256" key="11">
    <source>
        <dbReference type="ARBA" id="ARBA00066265"/>
    </source>
</evidence>
<feature type="compositionally biased region" description="Basic and acidic residues" evidence="13">
    <location>
        <begin position="409"/>
        <end position="430"/>
    </location>
</feature>
<name>A0A8P4GTP0_DICLA</name>
<reference evidence="15" key="2">
    <citation type="submission" date="2025-09" db="UniProtKB">
        <authorList>
            <consortium name="Ensembl"/>
        </authorList>
    </citation>
    <scope>IDENTIFICATION</scope>
</reference>
<feature type="compositionally biased region" description="Low complexity" evidence="13">
    <location>
        <begin position="569"/>
        <end position="578"/>
    </location>
</feature>
<dbReference type="InterPro" id="IPR036572">
    <property type="entry name" value="Doublecortin_dom_sf"/>
</dbReference>
<reference evidence="15" key="1">
    <citation type="submission" date="2025-08" db="UniProtKB">
        <authorList>
            <consortium name="Ensembl"/>
        </authorList>
    </citation>
    <scope>IDENTIFICATION</scope>
</reference>
<dbReference type="GO" id="GO:1902017">
    <property type="term" value="P:regulation of cilium assembly"/>
    <property type="evidence" value="ECO:0007669"/>
    <property type="project" value="TreeGrafter"/>
</dbReference>
<dbReference type="Gene3D" id="3.10.20.230">
    <property type="entry name" value="Doublecortin domain"/>
    <property type="match status" value="2"/>
</dbReference>
<evidence type="ECO:0000256" key="4">
    <source>
        <dbReference type="ARBA" id="ARBA00022737"/>
    </source>
</evidence>
<dbReference type="PROSITE" id="PS50309">
    <property type="entry name" value="DC"/>
    <property type="match status" value="2"/>
</dbReference>
<feature type="region of interest" description="Disordered" evidence="13">
    <location>
        <begin position="372"/>
        <end position="612"/>
    </location>
</feature>
<evidence type="ECO:0000259" key="14">
    <source>
        <dbReference type="PROSITE" id="PS50309"/>
    </source>
</evidence>
<dbReference type="GO" id="GO:0005930">
    <property type="term" value="C:axoneme"/>
    <property type="evidence" value="ECO:0007669"/>
    <property type="project" value="UniProtKB-SubCell"/>
</dbReference>
<dbReference type="SMART" id="SM00537">
    <property type="entry name" value="DCX"/>
    <property type="match status" value="2"/>
</dbReference>
<evidence type="ECO:0000256" key="3">
    <source>
        <dbReference type="ARBA" id="ARBA00022553"/>
    </source>
</evidence>
<keyword evidence="4" id="KW-0677">Repeat</keyword>
<dbReference type="GO" id="GO:0035556">
    <property type="term" value="P:intracellular signal transduction"/>
    <property type="evidence" value="ECO:0007669"/>
    <property type="project" value="InterPro"/>
</dbReference>
<comment type="subunit">
    <text evidence="11">Interacts with DVL1, DVL2 and DVL3.</text>
</comment>
<dbReference type="Ensembl" id="ENSDLAT00005085009.1">
    <property type="protein sequence ID" value="ENSDLAP00005082673.1"/>
    <property type="gene ID" value="ENSDLAG00005026563.1"/>
</dbReference>
<feature type="domain" description="Doublecortin" evidence="14">
    <location>
        <begin position="15"/>
        <end position="98"/>
    </location>
</feature>
<feature type="region of interest" description="Disordered" evidence="13">
    <location>
        <begin position="263"/>
        <end position="295"/>
    </location>
</feature>
<keyword evidence="3" id="KW-0597">Phosphoprotein</keyword>
<evidence type="ECO:0000256" key="12">
    <source>
        <dbReference type="ARBA" id="ARBA00072980"/>
    </source>
</evidence>
<evidence type="ECO:0000256" key="6">
    <source>
        <dbReference type="ARBA" id="ARBA00022902"/>
    </source>
</evidence>
<comment type="function">
    <text evidence="10">Protein that plays a role in the inhibition of canonical Wnt signaling pathway. May be involved in neuronal migration during development of the cerebral neocortex. Involved in the control of ciliogenesis and ciliary length.</text>
</comment>
<accession>A0A8P4GTP0</accession>
<keyword evidence="6" id="KW-0524">Neurogenesis</keyword>
<dbReference type="PANTHER" id="PTHR23004:SF5">
    <property type="entry name" value="DOUBLECORTIN DOMAIN-CONTAINING PROTEIN 2"/>
    <property type="match status" value="1"/>
</dbReference>
<keyword evidence="16" id="KW-1185">Reference proteome</keyword>
<evidence type="ECO:0000256" key="7">
    <source>
        <dbReference type="ARBA" id="ARBA00023212"/>
    </source>
</evidence>
<evidence type="ECO:0000256" key="10">
    <source>
        <dbReference type="ARBA" id="ARBA00057353"/>
    </source>
</evidence>
<evidence type="ECO:0000256" key="1">
    <source>
        <dbReference type="ARBA" id="ARBA00004430"/>
    </source>
</evidence>
<feature type="compositionally biased region" description="Basic and acidic residues" evidence="13">
    <location>
        <begin position="490"/>
        <end position="508"/>
    </location>
</feature>
<dbReference type="FunFam" id="3.10.20.230:FF:000005">
    <property type="entry name" value="Doublecortin domain containing 2"/>
    <property type="match status" value="1"/>
</dbReference>
<dbReference type="GO" id="GO:0001764">
    <property type="term" value="P:neuron migration"/>
    <property type="evidence" value="ECO:0007669"/>
    <property type="project" value="TreeGrafter"/>
</dbReference>
<feature type="compositionally biased region" description="Polar residues" evidence="13">
    <location>
        <begin position="263"/>
        <end position="272"/>
    </location>
</feature>
<feature type="compositionally biased region" description="Basic and acidic residues" evidence="13">
    <location>
        <begin position="601"/>
        <end position="612"/>
    </location>
</feature>
<sequence length="612" mass="68038">MSSEKPNFLSQPVVKNIFMFRNGDPYYEARRIVINQKRVSNFETLLREVTGGIQAPFGAVRNIYTPRGGHKVDCLESLQSGEQYVAAGRERFKRLDYQHIGSRRKRMMQTLPMQDPNLSLRVTAGYQARPLPPNRIIVSARFLKPIKEPCTIFVVANGDVLNPAMRLLIQQRMLGQFDKILEMITEKMGLKVLGGVRSLYTYEGHQVTDGNQLEGGQLYVAVGRERFKKLPYSDLLFTKPRGTRRVSGMKAYSLPPIYRFSKQNGNSKSIVRSSDSGDGDSKASPPGYNGNNSKEHLSSIVREISQARLISLRKKRSGQSMTLGVSDNDDPESKADDTKPKTPQDQLAEELAPNLLLFHLTPLPSLPELAVSPLSRSHSPGWSRCKSPGLRQGPGRGPWEALMLAVQKPADDDAKATEENDEREAQKEESAAAENASNDEKMGNQETNGEKEGGEEKKKEVEAEVKEEVTDESKEQVKSEEQASSSSNSDKTRDSQEKKDGGHTSSEGEKDEQDKDIEEEKQDKDSAKGEKSSEDQVNDVDTGEEQKETENSNDPGKTQSDNETKENNSSRSNSSNSNQEEDVSKTKEGATKESGEEENDKDNQDKSGKGKK</sequence>
<dbReference type="Pfam" id="PF03607">
    <property type="entry name" value="DCX"/>
    <property type="match status" value="2"/>
</dbReference>
<dbReference type="GeneTree" id="ENSGT00940000159377"/>
<evidence type="ECO:0000256" key="13">
    <source>
        <dbReference type="SAM" id="MobiDB-lite"/>
    </source>
</evidence>
<feature type="domain" description="Doublecortin" evidence="14">
    <location>
        <begin position="150"/>
        <end position="233"/>
    </location>
</feature>
<evidence type="ECO:0000256" key="8">
    <source>
        <dbReference type="ARBA" id="ARBA00023273"/>
    </source>
</evidence>
<dbReference type="SUPFAM" id="SSF89837">
    <property type="entry name" value="Doublecortin (DC)"/>
    <property type="match status" value="2"/>
</dbReference>
<feature type="compositionally biased region" description="Basic and acidic residues" evidence="13">
    <location>
        <begin position="438"/>
        <end position="481"/>
    </location>
</feature>
<dbReference type="AlphaFoldDB" id="A0A8P4GTP0"/>
<evidence type="ECO:0000313" key="16">
    <source>
        <dbReference type="Proteomes" id="UP000694389"/>
    </source>
</evidence>
<organism evidence="15 16">
    <name type="scientific">Dicentrarchus labrax</name>
    <name type="common">European seabass</name>
    <name type="synonym">Morone labrax</name>
    <dbReference type="NCBI Taxonomy" id="13489"/>
    <lineage>
        <taxon>Eukaryota</taxon>
        <taxon>Metazoa</taxon>
        <taxon>Chordata</taxon>
        <taxon>Craniata</taxon>
        <taxon>Vertebrata</taxon>
        <taxon>Euteleostomi</taxon>
        <taxon>Actinopterygii</taxon>
        <taxon>Neopterygii</taxon>
        <taxon>Teleostei</taxon>
        <taxon>Neoteleostei</taxon>
        <taxon>Acanthomorphata</taxon>
        <taxon>Eupercaria</taxon>
        <taxon>Moronidae</taxon>
        <taxon>Dicentrarchus</taxon>
    </lineage>
</organism>
<proteinExistence type="predicted"/>
<gene>
    <name evidence="15" type="primary">LOC127366920</name>
</gene>
<dbReference type="InterPro" id="IPR003533">
    <property type="entry name" value="Doublecortin_dom"/>
</dbReference>
<feature type="compositionally biased region" description="Basic and acidic residues" evidence="13">
    <location>
        <begin position="521"/>
        <end position="534"/>
    </location>
</feature>
<dbReference type="GO" id="GO:0048813">
    <property type="term" value="P:dendrite morphogenesis"/>
    <property type="evidence" value="ECO:0007669"/>
    <property type="project" value="TreeGrafter"/>
</dbReference>
<dbReference type="FunFam" id="3.10.20.230:FF:000004">
    <property type="entry name" value="Doublecortin domain containing 2"/>
    <property type="match status" value="1"/>
</dbReference>
<comment type="subcellular location">
    <subcellularLocation>
        <location evidence="9">Cell projection</location>
        <location evidence="9">Kinocilium</location>
    </subcellularLocation>
    <subcellularLocation>
        <location evidence="1">Cytoplasm</location>
        <location evidence="1">Cytoskeleton</location>
        <location evidence="1">Cilium axoneme</location>
    </subcellularLocation>
</comment>
<keyword evidence="5" id="KW-0970">Cilium biogenesis/degradation</keyword>
<keyword evidence="8" id="KW-0966">Cell projection</keyword>
<keyword evidence="2" id="KW-0963">Cytoplasm</keyword>
<feature type="compositionally biased region" description="Acidic residues" evidence="13">
    <location>
        <begin position="509"/>
        <end position="520"/>
    </location>
</feature>
<dbReference type="PANTHER" id="PTHR23004">
    <property type="entry name" value="DOUBLECORTIN DOMAIN CONTAINING 2"/>
    <property type="match status" value="1"/>
</dbReference>
<feature type="region of interest" description="Disordered" evidence="13">
    <location>
        <begin position="312"/>
        <end position="345"/>
    </location>
</feature>
<dbReference type="GO" id="GO:0005815">
    <property type="term" value="C:microtubule organizing center"/>
    <property type="evidence" value="ECO:0007669"/>
    <property type="project" value="TreeGrafter"/>
</dbReference>
<evidence type="ECO:0000256" key="9">
    <source>
        <dbReference type="ARBA" id="ARBA00037822"/>
    </source>
</evidence>
<protein>
    <recommendedName>
        <fullName evidence="12">Doublecortin domain-containing protein 2</fullName>
    </recommendedName>
</protein>
<dbReference type="Proteomes" id="UP000694389">
    <property type="component" value="Unassembled WGS sequence"/>
</dbReference>
<evidence type="ECO:0000313" key="15">
    <source>
        <dbReference type="Ensembl" id="ENSDLAP00005082673.1"/>
    </source>
</evidence>
<keyword evidence="7" id="KW-0206">Cytoskeleton</keyword>
<evidence type="ECO:0000256" key="2">
    <source>
        <dbReference type="ARBA" id="ARBA00022490"/>
    </source>
</evidence>